<accession>A0ABR7GN46</accession>
<reference evidence="9 10" key="1">
    <citation type="submission" date="2020-08" db="EMBL/GenBank/DDBJ databases">
        <title>Genome public.</title>
        <authorList>
            <person name="Liu C."/>
            <person name="Sun Q."/>
        </authorList>
    </citation>
    <scope>NUCLEOTIDE SEQUENCE [LARGE SCALE GENOMIC DNA]</scope>
    <source>
        <strain evidence="9 10">M2</strain>
    </source>
</reference>
<dbReference type="Proteomes" id="UP000641741">
    <property type="component" value="Unassembled WGS sequence"/>
</dbReference>
<dbReference type="PROSITE" id="PS51257">
    <property type="entry name" value="PROKAR_LIPOPROTEIN"/>
    <property type="match status" value="1"/>
</dbReference>
<protein>
    <recommendedName>
        <fullName evidence="11">Transporter</fullName>
    </recommendedName>
</protein>
<name>A0ABR7GN46_9FIRM</name>
<evidence type="ECO:0000256" key="8">
    <source>
        <dbReference type="SAM" id="Phobius"/>
    </source>
</evidence>
<evidence type="ECO:0000256" key="3">
    <source>
        <dbReference type="ARBA" id="ARBA00022692"/>
    </source>
</evidence>
<evidence type="ECO:0008006" key="11">
    <source>
        <dbReference type="Google" id="ProtNLM"/>
    </source>
</evidence>
<evidence type="ECO:0000256" key="5">
    <source>
        <dbReference type="ARBA" id="ARBA00023136"/>
    </source>
</evidence>
<keyword evidence="3 8" id="KW-0812">Transmembrane</keyword>
<keyword evidence="4 8" id="KW-1133">Transmembrane helix</keyword>
<keyword evidence="5 8" id="KW-0472">Membrane</keyword>
<proteinExistence type="predicted"/>
<dbReference type="RefSeq" id="WP_186969949.1">
    <property type="nucleotide sequence ID" value="NZ_JACOPK010000005.1"/>
</dbReference>
<comment type="subcellular location">
    <subcellularLocation>
        <location evidence="1">Cell membrane</location>
        <topology evidence="1">Multi-pass membrane protein</topology>
    </subcellularLocation>
</comment>
<feature type="transmembrane region" description="Helical" evidence="8">
    <location>
        <begin position="101"/>
        <end position="118"/>
    </location>
</feature>
<comment type="caution">
    <text evidence="9">The sequence shown here is derived from an EMBL/GenBank/DDBJ whole genome shotgun (WGS) entry which is preliminary data.</text>
</comment>
<organism evidence="9 10">
    <name type="scientific">Agathobaculum hominis</name>
    <dbReference type="NCBI Taxonomy" id="2763014"/>
    <lineage>
        <taxon>Bacteria</taxon>
        <taxon>Bacillati</taxon>
        <taxon>Bacillota</taxon>
        <taxon>Clostridia</taxon>
        <taxon>Eubacteriales</taxon>
        <taxon>Butyricicoccaceae</taxon>
        <taxon>Agathobaculum</taxon>
    </lineage>
</organism>
<evidence type="ECO:0000313" key="10">
    <source>
        <dbReference type="Proteomes" id="UP000641741"/>
    </source>
</evidence>
<gene>
    <name evidence="9" type="ORF">H8S02_07245</name>
</gene>
<sequence length="205" mass="23259">MKNQFRERLSFCATMIEMVVGGLILIGCIISGIGLIGTTDISELLGDAHYLQDRMSDACLILIGAEMLKMITSYTIDSVVDVMLLAIARQMIVEHTSPQENLLAVLSVGVLFVIRKFLYISRLDKRRELERKRKEDKQKGSAPSPAAENAEASAAEPLQSDEMRKRDEFHIDEELEELERLKAAVERKAEEELRRIEQMEKNVIH</sequence>
<dbReference type="Pfam" id="PF06146">
    <property type="entry name" value="PsiE"/>
    <property type="match status" value="1"/>
</dbReference>
<keyword evidence="10" id="KW-1185">Reference proteome</keyword>
<evidence type="ECO:0000256" key="6">
    <source>
        <dbReference type="SAM" id="Coils"/>
    </source>
</evidence>
<evidence type="ECO:0000313" key="9">
    <source>
        <dbReference type="EMBL" id="MBC5695740.1"/>
    </source>
</evidence>
<feature type="compositionally biased region" description="Basic and acidic residues" evidence="7">
    <location>
        <begin position="130"/>
        <end position="139"/>
    </location>
</feature>
<dbReference type="EMBL" id="JACOPK010000005">
    <property type="protein sequence ID" value="MBC5695740.1"/>
    <property type="molecule type" value="Genomic_DNA"/>
</dbReference>
<evidence type="ECO:0000256" key="1">
    <source>
        <dbReference type="ARBA" id="ARBA00004651"/>
    </source>
</evidence>
<feature type="transmembrane region" description="Helical" evidence="8">
    <location>
        <begin position="12"/>
        <end position="36"/>
    </location>
</feature>
<feature type="coiled-coil region" evidence="6">
    <location>
        <begin position="171"/>
        <end position="202"/>
    </location>
</feature>
<keyword evidence="6" id="KW-0175">Coiled coil</keyword>
<feature type="compositionally biased region" description="Low complexity" evidence="7">
    <location>
        <begin position="141"/>
        <end position="157"/>
    </location>
</feature>
<feature type="region of interest" description="Disordered" evidence="7">
    <location>
        <begin position="130"/>
        <end position="166"/>
    </location>
</feature>
<dbReference type="InterPro" id="IPR020948">
    <property type="entry name" value="P_starv_induced_PsiE-like"/>
</dbReference>
<evidence type="ECO:0000256" key="4">
    <source>
        <dbReference type="ARBA" id="ARBA00022989"/>
    </source>
</evidence>
<evidence type="ECO:0000256" key="2">
    <source>
        <dbReference type="ARBA" id="ARBA00022475"/>
    </source>
</evidence>
<keyword evidence="2" id="KW-1003">Cell membrane</keyword>
<evidence type="ECO:0000256" key="7">
    <source>
        <dbReference type="SAM" id="MobiDB-lite"/>
    </source>
</evidence>